<dbReference type="Proteomes" id="UP000818624">
    <property type="component" value="Chromosome 2"/>
</dbReference>
<accession>A0ABY8ET01</accession>
<organism evidence="1 2">
    <name type="scientific">Malassezia furfur</name>
    <name type="common">Pityriasis versicolor infection agent</name>
    <name type="synonym">Pityrosporum furfur</name>
    <dbReference type="NCBI Taxonomy" id="55194"/>
    <lineage>
        <taxon>Eukaryota</taxon>
        <taxon>Fungi</taxon>
        <taxon>Dikarya</taxon>
        <taxon>Basidiomycota</taxon>
        <taxon>Ustilaginomycotina</taxon>
        <taxon>Malasseziomycetes</taxon>
        <taxon>Malasseziales</taxon>
        <taxon>Malasseziaceae</taxon>
        <taxon>Malassezia</taxon>
    </lineage>
</organism>
<evidence type="ECO:0000313" key="1">
    <source>
        <dbReference type="EMBL" id="WFD47987.1"/>
    </source>
</evidence>
<proteinExistence type="predicted"/>
<sequence length="103" mass="11044">MSARKAGVKQPEVIQQWADMDSEGATFERHRMDAQVQSICITDQAGVPDALKDTSKGIKVKASDVNYLTQQFLIPTHMAETALVQGGGDVNAAVTVLLTKSLA</sequence>
<gene>
    <name evidence="1" type="ORF">GLX27_002652</name>
</gene>
<evidence type="ECO:0000313" key="2">
    <source>
        <dbReference type="Proteomes" id="UP000818624"/>
    </source>
</evidence>
<evidence type="ECO:0008006" key="3">
    <source>
        <dbReference type="Google" id="ProtNLM"/>
    </source>
</evidence>
<protein>
    <recommendedName>
        <fullName evidence="3">Nascent polypeptide-associated complex subunit alpha-like UBA domain-containing protein</fullName>
    </recommendedName>
</protein>
<keyword evidence="2" id="KW-1185">Reference proteome</keyword>
<name>A0ABY8ET01_MALFU</name>
<reference evidence="1 2" key="1">
    <citation type="journal article" date="2020" name="Elife">
        <title>Loss of centromere function drives karyotype evolution in closely related Malassezia species.</title>
        <authorList>
            <person name="Sankaranarayanan S.R."/>
            <person name="Ianiri G."/>
            <person name="Coelho M.A."/>
            <person name="Reza M.H."/>
            <person name="Thimmappa B.C."/>
            <person name="Ganguly P."/>
            <person name="Vadnala R.N."/>
            <person name="Sun S."/>
            <person name="Siddharthan R."/>
            <person name="Tellgren-Roth C."/>
            <person name="Dawson T.L."/>
            <person name="Heitman J."/>
            <person name="Sanyal K."/>
        </authorList>
    </citation>
    <scope>NUCLEOTIDE SEQUENCE [LARGE SCALE GENOMIC DNA]</scope>
    <source>
        <strain evidence="1">CBS14141</strain>
    </source>
</reference>
<dbReference type="EMBL" id="CP046235">
    <property type="protein sequence ID" value="WFD47987.1"/>
    <property type="molecule type" value="Genomic_DNA"/>
</dbReference>